<gene>
    <name evidence="2" type="ORF">LANO_0B04940G</name>
</gene>
<dbReference type="Proteomes" id="UP000189911">
    <property type="component" value="Chromosome B"/>
</dbReference>
<dbReference type="PANTHER" id="PTHR35519:SF2">
    <property type="entry name" value="PH DOMAIN PROTEIN"/>
    <property type="match status" value="1"/>
</dbReference>
<proteinExistence type="predicted"/>
<protein>
    <submittedName>
        <fullName evidence="2">LANO_0B04940g1_1</fullName>
    </submittedName>
</protein>
<organism evidence="2 3">
    <name type="scientific">Lachancea nothofagi CBS 11611</name>
    <dbReference type="NCBI Taxonomy" id="1266666"/>
    <lineage>
        <taxon>Eukaryota</taxon>
        <taxon>Fungi</taxon>
        <taxon>Dikarya</taxon>
        <taxon>Ascomycota</taxon>
        <taxon>Saccharomycotina</taxon>
        <taxon>Saccharomycetes</taxon>
        <taxon>Saccharomycetales</taxon>
        <taxon>Saccharomycetaceae</taxon>
        <taxon>Lachancea</taxon>
    </lineage>
</organism>
<evidence type="ECO:0000313" key="3">
    <source>
        <dbReference type="Proteomes" id="UP000189911"/>
    </source>
</evidence>
<keyword evidence="1" id="KW-1133">Transmembrane helix</keyword>
<sequence length="191" mass="21535">MGLLTFPLKYIAKKVFGEVEIGSAFEDPFFEEVEFEKRSFWSGSTKIVKKRRDKSIPERVPEIDGKILRRVRKRAYRLDMAFHIGGVRFGWLGVIGILPVVGDLMILWLSLQVYREAMKVTGGLPPAVSAQMLTNIALDFGLGLIPIVGDFVSVCYKANSRNVLVLEKFLKNKYHRVAAPVAAPRRVPITQ</sequence>
<evidence type="ECO:0000256" key="1">
    <source>
        <dbReference type="SAM" id="Phobius"/>
    </source>
</evidence>
<name>A0A1G4IY74_9SACH</name>
<feature type="transmembrane region" description="Helical" evidence="1">
    <location>
        <begin position="89"/>
        <end position="109"/>
    </location>
</feature>
<accession>A0A1G4IY74</accession>
<dbReference type="OrthoDB" id="2103474at2759"/>
<dbReference type="AlphaFoldDB" id="A0A1G4IY74"/>
<keyword evidence="3" id="KW-1185">Reference proteome</keyword>
<dbReference type="InterPro" id="IPR025187">
    <property type="entry name" value="DUF4112"/>
</dbReference>
<evidence type="ECO:0000313" key="2">
    <source>
        <dbReference type="EMBL" id="SCU82044.1"/>
    </source>
</evidence>
<dbReference type="EMBL" id="LT598450">
    <property type="protein sequence ID" value="SCU82044.1"/>
    <property type="molecule type" value="Genomic_DNA"/>
</dbReference>
<keyword evidence="1" id="KW-0472">Membrane</keyword>
<keyword evidence="1" id="KW-0812">Transmembrane</keyword>
<dbReference type="PANTHER" id="PTHR35519">
    <property type="entry name" value="MEMBRANE PROTEINS"/>
    <property type="match status" value="1"/>
</dbReference>
<reference evidence="3" key="1">
    <citation type="submission" date="2016-03" db="EMBL/GenBank/DDBJ databases">
        <authorList>
            <person name="Devillers Hugo."/>
        </authorList>
    </citation>
    <scope>NUCLEOTIDE SEQUENCE [LARGE SCALE GENOMIC DNA]</scope>
</reference>
<dbReference type="Pfam" id="PF13430">
    <property type="entry name" value="DUF4112"/>
    <property type="match status" value="1"/>
</dbReference>